<comment type="caution">
    <text evidence="2">The sequence shown here is derived from an EMBL/GenBank/DDBJ whole genome shotgun (WGS) entry which is preliminary data.</text>
</comment>
<evidence type="ECO:0000259" key="1">
    <source>
        <dbReference type="Pfam" id="PF12728"/>
    </source>
</evidence>
<dbReference type="InterPro" id="IPR041657">
    <property type="entry name" value="HTH_17"/>
</dbReference>
<feature type="domain" description="Helix-turn-helix" evidence="1">
    <location>
        <begin position="82"/>
        <end position="125"/>
    </location>
</feature>
<proteinExistence type="predicted"/>
<dbReference type="RefSeq" id="WP_120070317.1">
    <property type="nucleotide sequence ID" value="NZ_CP126113.1"/>
</dbReference>
<dbReference type="Pfam" id="PF12728">
    <property type="entry name" value="HTH_17"/>
    <property type="match status" value="1"/>
</dbReference>
<sequence>MKKHMAVKTGVVFKGISDVMAQVNKENISENARQYVQLLHQSIEIDQEKEMFYLELNDDEKTEVEHVLKDVFHTRLPEYMPVTEVAQMLNVTPQMVRRYCAEGKIKAKQRMENSGKWLIPTEQFLAKPEFSKHLKQKEINRMKSMKAIDLVLQGIDEEEEED</sequence>
<gene>
    <name evidence="2" type="ORF">D4N35_003965</name>
</gene>
<dbReference type="Gene3D" id="1.10.1660.10">
    <property type="match status" value="1"/>
</dbReference>
<organism evidence="2 3">
    <name type="scientific">Siminovitchia fortis</name>
    <dbReference type="NCBI Taxonomy" id="254758"/>
    <lineage>
        <taxon>Bacteria</taxon>
        <taxon>Bacillati</taxon>
        <taxon>Bacillota</taxon>
        <taxon>Bacilli</taxon>
        <taxon>Bacillales</taxon>
        <taxon>Bacillaceae</taxon>
        <taxon>Siminovitchia</taxon>
    </lineage>
</organism>
<accession>A0A443IZ47</accession>
<keyword evidence="3" id="KW-1185">Reference proteome</keyword>
<dbReference type="OrthoDB" id="2604455at2"/>
<dbReference type="GO" id="GO:0003677">
    <property type="term" value="F:DNA binding"/>
    <property type="evidence" value="ECO:0007669"/>
    <property type="project" value="UniProtKB-KW"/>
</dbReference>
<evidence type="ECO:0000313" key="2">
    <source>
        <dbReference type="EMBL" id="RWR13582.1"/>
    </source>
</evidence>
<dbReference type="Proteomes" id="UP000273811">
    <property type="component" value="Unassembled WGS sequence"/>
</dbReference>
<dbReference type="SUPFAM" id="SSF46955">
    <property type="entry name" value="Putative DNA-binding domain"/>
    <property type="match status" value="1"/>
</dbReference>
<reference evidence="2" key="1">
    <citation type="submission" date="2018-12" db="EMBL/GenBank/DDBJ databases">
        <authorList>
            <person name="Sun L."/>
            <person name="Chen Z."/>
        </authorList>
    </citation>
    <scope>NUCLEOTIDE SEQUENCE [LARGE SCALE GENOMIC DNA]</scope>
    <source>
        <strain evidence="2">DSM 16012</strain>
    </source>
</reference>
<keyword evidence="2" id="KW-0238">DNA-binding</keyword>
<protein>
    <submittedName>
        <fullName evidence="2">DNA-binding protein</fullName>
    </submittedName>
</protein>
<evidence type="ECO:0000313" key="3">
    <source>
        <dbReference type="Proteomes" id="UP000273811"/>
    </source>
</evidence>
<dbReference type="AlphaFoldDB" id="A0A443IZ47"/>
<dbReference type="InterPro" id="IPR009061">
    <property type="entry name" value="DNA-bd_dom_put_sf"/>
</dbReference>
<name>A0A443IZ47_9BACI</name>
<dbReference type="GeneID" id="56391905"/>
<dbReference type="EMBL" id="QYTU02000005">
    <property type="protein sequence ID" value="RWR13582.1"/>
    <property type="molecule type" value="Genomic_DNA"/>
</dbReference>